<dbReference type="Proteomes" id="UP000838756">
    <property type="component" value="Unassembled WGS sequence"/>
</dbReference>
<dbReference type="EMBL" id="CAKXAJ010018811">
    <property type="protein sequence ID" value="CAH2217929.1"/>
    <property type="molecule type" value="Genomic_DNA"/>
</dbReference>
<reference evidence="1" key="1">
    <citation type="submission" date="2022-03" db="EMBL/GenBank/DDBJ databases">
        <authorList>
            <person name="Lindestad O."/>
        </authorList>
    </citation>
    <scope>NUCLEOTIDE SEQUENCE</scope>
</reference>
<proteinExistence type="predicted"/>
<evidence type="ECO:0000313" key="1">
    <source>
        <dbReference type="EMBL" id="CAH2217929.1"/>
    </source>
</evidence>
<sequence length="94" mass="10761">NNTDGKLAENCKFIEQNPNFTSPLQSDRFRQRLSCTVLRGTTRNTELFSISPNGVICIWDFSGDPEPLQDRVTKKKIKVSILYICFITACYRPT</sequence>
<name>A0A8S4QTR7_9NEOP</name>
<comment type="caution">
    <text evidence="1">The sequence shown here is derived from an EMBL/GenBank/DDBJ whole genome shotgun (WGS) entry which is preliminary data.</text>
</comment>
<gene>
    <name evidence="1" type="primary">jg6759</name>
    <name evidence="1" type="ORF">PAEG_LOCUS5805</name>
</gene>
<evidence type="ECO:0000313" key="2">
    <source>
        <dbReference type="Proteomes" id="UP000838756"/>
    </source>
</evidence>
<protein>
    <submittedName>
        <fullName evidence="1">Jg6759 protein</fullName>
    </submittedName>
</protein>
<accession>A0A8S4QTR7</accession>
<organism evidence="1 2">
    <name type="scientific">Pararge aegeria aegeria</name>
    <dbReference type="NCBI Taxonomy" id="348720"/>
    <lineage>
        <taxon>Eukaryota</taxon>
        <taxon>Metazoa</taxon>
        <taxon>Ecdysozoa</taxon>
        <taxon>Arthropoda</taxon>
        <taxon>Hexapoda</taxon>
        <taxon>Insecta</taxon>
        <taxon>Pterygota</taxon>
        <taxon>Neoptera</taxon>
        <taxon>Endopterygota</taxon>
        <taxon>Lepidoptera</taxon>
        <taxon>Glossata</taxon>
        <taxon>Ditrysia</taxon>
        <taxon>Papilionoidea</taxon>
        <taxon>Nymphalidae</taxon>
        <taxon>Satyrinae</taxon>
        <taxon>Satyrini</taxon>
        <taxon>Parargina</taxon>
        <taxon>Pararge</taxon>
    </lineage>
</organism>
<feature type="non-terminal residue" evidence="1">
    <location>
        <position position="1"/>
    </location>
</feature>
<dbReference type="AlphaFoldDB" id="A0A8S4QTR7"/>
<keyword evidence="2" id="KW-1185">Reference proteome</keyword>